<dbReference type="EMBL" id="JBHLSW010000005">
    <property type="protein sequence ID" value="MFC0633731.1"/>
    <property type="molecule type" value="Genomic_DNA"/>
</dbReference>
<comment type="caution">
    <text evidence="1">The sequence shown here is derived from an EMBL/GenBank/DDBJ whole genome shotgun (WGS) entry which is preliminary data.</text>
</comment>
<evidence type="ECO:0000313" key="2">
    <source>
        <dbReference type="Proteomes" id="UP001589906"/>
    </source>
</evidence>
<organism evidence="1 2">
    <name type="scientific">Brevundimonas balnearis</name>
    <dbReference type="NCBI Taxonomy" id="1572858"/>
    <lineage>
        <taxon>Bacteria</taxon>
        <taxon>Pseudomonadati</taxon>
        <taxon>Pseudomonadota</taxon>
        <taxon>Alphaproteobacteria</taxon>
        <taxon>Caulobacterales</taxon>
        <taxon>Caulobacteraceae</taxon>
        <taxon>Brevundimonas</taxon>
    </lineage>
</organism>
<name>A0ABV6R2P7_9CAUL</name>
<keyword evidence="2" id="KW-1185">Reference proteome</keyword>
<evidence type="ECO:0000313" key="1">
    <source>
        <dbReference type="EMBL" id="MFC0633731.1"/>
    </source>
</evidence>
<reference evidence="1 2" key="1">
    <citation type="submission" date="2024-09" db="EMBL/GenBank/DDBJ databases">
        <authorList>
            <person name="Sun Q."/>
            <person name="Mori K."/>
        </authorList>
    </citation>
    <scope>NUCLEOTIDE SEQUENCE [LARGE SCALE GENOMIC DNA]</scope>
    <source>
        <strain evidence="1 2">NCAIM B.02621</strain>
    </source>
</reference>
<protein>
    <submittedName>
        <fullName evidence="1">DUF29 domain-containing protein</fullName>
    </submittedName>
</protein>
<dbReference type="InterPro" id="IPR002636">
    <property type="entry name" value="DUF29"/>
</dbReference>
<gene>
    <name evidence="1" type="ORF">ACFFGE_07545</name>
</gene>
<accession>A0ABV6R2P7</accession>
<dbReference type="Proteomes" id="UP001589906">
    <property type="component" value="Unassembled WGS sequence"/>
</dbReference>
<dbReference type="Pfam" id="PF01724">
    <property type="entry name" value="DUF29"/>
    <property type="match status" value="1"/>
</dbReference>
<sequence>MADDRIRPDDLYETDFVAWTEAQADALRARRSGGNALDYDHLAEEIADLGRSDVRACRSLIDRIVEHLIKLEAFPHDQAVPHWRREVRVFRRDLADTLTATIRLRLEPRLADVFSAMRSGLIEDGYDLAAFDREPYGWEQVVSPNWLPGGDG</sequence>
<dbReference type="RefSeq" id="WP_376835701.1">
    <property type="nucleotide sequence ID" value="NZ_JBHLSW010000005.1"/>
</dbReference>
<proteinExistence type="predicted"/>
<dbReference type="PANTHER" id="PTHR34235">
    <property type="entry name" value="SLR1203 PROTEIN-RELATED"/>
    <property type="match status" value="1"/>
</dbReference>
<dbReference type="Gene3D" id="1.20.1220.20">
    <property type="entry name" value="Uncharcterised protein PF01724"/>
    <property type="match status" value="1"/>
</dbReference>